<feature type="repeat" description="Pumilio" evidence="2">
    <location>
        <begin position="552"/>
        <end position="592"/>
    </location>
</feature>
<feature type="domain" description="PUM-HD" evidence="4">
    <location>
        <begin position="381"/>
        <end position="755"/>
    </location>
</feature>
<dbReference type="STRING" id="41875.K8EYF7"/>
<sequence length="778" mass="86084">MSNYTATAATTRISSSAVVEDTHIEEQLNSVRLDGEKSPLTSPKRGGRPSKQKVSAFKEGPGEKTTTTTSSSSTQARGIPTPNTVTTPSSSSQSDDGAYTAHYEQQYQQYYAPATNATNAANSYEYTQHGGIGENGGNENFMYARQMYEYEMALRQQMSYATGSPEQMMPLLVGSPPGGPPPPLMGGFDPNEFARMQQAQQMNAAYYAIVPTQEMLEMYAAQGMPFPGNMMGMNGGANGSNNGNGFQMSNNNNNSHHHRYGSRQQRGYNKSHQNNYNNNNNNGYYSSSSLNGSDRGGMDSRGSSRNGRQRKNNNFGHMNNRRSENDLGNFSVYNSSNNSGDADVYGMNANNSGPPPSEALLRYKMLRIPNSGGNASRGGGNISNSNSASENLNDDGGEFTFQEVIGNCVEFSSDQHGSRFIQSHIDIAADPDGSKFNQVLEEISPNFKTLAVDVFGNYVIQKCFERANEDQLESLLEKASGEACLELCLNAFGCRVIQKALDVSSREQRDTLFFEPLKRELENLCCDQNGNHVAQKFVVELSATGDLENFVKIIVKDAETVRKLSSHPFACRVVQRMLEHCTEEQKNESFLPAIVEKTTELAINQFGNYVVQHSLQYGSEKFRKQILRELATEITSLATHKFASNVIEKCMAYCGKEEKKIMIDKMLGKRTASSDSVLEPEDPGEGGIEEKDFEGVDHLPKLMSDQYANYVVQKLLEICDDDQFEEFLTRVRQHVPEMKKYAYGKHIVAHVERIVEKRGVPTAETTAAADETREEEAS</sequence>
<dbReference type="EMBL" id="FO082271">
    <property type="protein sequence ID" value="CCO17530.1"/>
    <property type="molecule type" value="Genomic_DNA"/>
</dbReference>
<dbReference type="Proteomes" id="UP000198341">
    <property type="component" value="Chromosome 8"/>
</dbReference>
<feature type="compositionally biased region" description="Low complexity" evidence="3">
    <location>
        <begin position="239"/>
        <end position="254"/>
    </location>
</feature>
<evidence type="ECO:0000313" key="6">
    <source>
        <dbReference type="Proteomes" id="UP000198341"/>
    </source>
</evidence>
<feature type="region of interest" description="Disordered" evidence="3">
    <location>
        <begin position="371"/>
        <end position="391"/>
    </location>
</feature>
<dbReference type="PROSITE" id="PS50302">
    <property type="entry name" value="PUM"/>
    <property type="match status" value="7"/>
</dbReference>
<evidence type="ECO:0000256" key="3">
    <source>
        <dbReference type="SAM" id="MobiDB-lite"/>
    </source>
</evidence>
<evidence type="ECO:0000313" key="5">
    <source>
        <dbReference type="EMBL" id="CCO17530.1"/>
    </source>
</evidence>
<accession>K8EYF7</accession>
<feature type="compositionally biased region" description="Low complexity" evidence="3">
    <location>
        <begin position="65"/>
        <end position="97"/>
    </location>
</feature>
<evidence type="ECO:0000256" key="1">
    <source>
        <dbReference type="ARBA" id="ARBA00022737"/>
    </source>
</evidence>
<dbReference type="GO" id="GO:0003729">
    <property type="term" value="F:mRNA binding"/>
    <property type="evidence" value="ECO:0007669"/>
    <property type="project" value="TreeGrafter"/>
</dbReference>
<feature type="region of interest" description="Disordered" evidence="3">
    <location>
        <begin position="235"/>
        <end position="335"/>
    </location>
</feature>
<feature type="region of interest" description="Disordered" evidence="3">
    <location>
        <begin position="758"/>
        <end position="778"/>
    </location>
</feature>
<dbReference type="RefSeq" id="XP_007511409.1">
    <property type="nucleotide sequence ID" value="XM_007511347.1"/>
</dbReference>
<dbReference type="eggNOG" id="KOG1488">
    <property type="taxonomic scope" value="Eukaryota"/>
</dbReference>
<gene>
    <name evidence="5" type="ORF">Bathy08g03290</name>
</gene>
<feature type="repeat" description="Pumilio" evidence="2">
    <location>
        <begin position="692"/>
        <end position="729"/>
    </location>
</feature>
<feature type="compositionally biased region" description="Low complexity" evidence="3">
    <location>
        <begin position="1"/>
        <end position="17"/>
    </location>
</feature>
<protein>
    <recommendedName>
        <fullName evidence="4">PUM-HD domain-containing protein</fullName>
    </recommendedName>
</protein>
<dbReference type="PROSITE" id="PS50303">
    <property type="entry name" value="PUM_HD"/>
    <property type="match status" value="1"/>
</dbReference>
<reference evidence="5 6" key="1">
    <citation type="submission" date="2011-10" db="EMBL/GenBank/DDBJ databases">
        <authorList>
            <person name="Genoscope - CEA"/>
        </authorList>
    </citation>
    <scope>NUCLEOTIDE SEQUENCE [LARGE SCALE GENOMIC DNA]</scope>
    <source>
        <strain evidence="5 6">RCC 1105</strain>
    </source>
</reference>
<dbReference type="InterPro" id="IPR001313">
    <property type="entry name" value="Pumilio_RNA-bd_rpt"/>
</dbReference>
<evidence type="ECO:0000256" key="2">
    <source>
        <dbReference type="PROSITE-ProRule" id="PRU00317"/>
    </source>
</evidence>
<evidence type="ECO:0000259" key="4">
    <source>
        <dbReference type="PROSITE" id="PS50303"/>
    </source>
</evidence>
<dbReference type="InterPro" id="IPR033133">
    <property type="entry name" value="PUM-HD"/>
</dbReference>
<dbReference type="Gene3D" id="1.25.10.10">
    <property type="entry name" value="Leucine-rich Repeat Variant"/>
    <property type="match status" value="1"/>
</dbReference>
<feature type="repeat" description="Pumilio" evidence="2">
    <location>
        <begin position="442"/>
        <end position="477"/>
    </location>
</feature>
<dbReference type="GO" id="GO:0005737">
    <property type="term" value="C:cytoplasm"/>
    <property type="evidence" value="ECO:0007669"/>
    <property type="project" value="TreeGrafter"/>
</dbReference>
<dbReference type="InterPro" id="IPR011989">
    <property type="entry name" value="ARM-like"/>
</dbReference>
<dbReference type="PANTHER" id="PTHR12537:SF12">
    <property type="entry name" value="MATERNAL PROTEIN PUMILIO"/>
    <property type="match status" value="1"/>
</dbReference>
<feature type="repeat" description="Pumilio" evidence="2">
    <location>
        <begin position="593"/>
        <end position="628"/>
    </location>
</feature>
<dbReference type="Pfam" id="PF00806">
    <property type="entry name" value="PUF"/>
    <property type="match status" value="8"/>
</dbReference>
<feature type="repeat" description="Pumilio" evidence="2">
    <location>
        <begin position="629"/>
        <end position="664"/>
    </location>
</feature>
<proteinExistence type="predicted"/>
<feature type="compositionally biased region" description="Polar residues" evidence="3">
    <location>
        <begin position="326"/>
        <end position="335"/>
    </location>
</feature>
<keyword evidence="6" id="KW-1185">Reference proteome</keyword>
<dbReference type="OrthoDB" id="668540at2759"/>
<feature type="repeat" description="Pumilio" evidence="2">
    <location>
        <begin position="478"/>
        <end position="514"/>
    </location>
</feature>
<dbReference type="CDD" id="cd07920">
    <property type="entry name" value="Pumilio"/>
    <property type="match status" value="1"/>
</dbReference>
<dbReference type="SUPFAM" id="SSF48371">
    <property type="entry name" value="ARM repeat"/>
    <property type="match status" value="1"/>
</dbReference>
<dbReference type="GO" id="GO:0010608">
    <property type="term" value="P:post-transcriptional regulation of gene expression"/>
    <property type="evidence" value="ECO:0007669"/>
    <property type="project" value="TreeGrafter"/>
</dbReference>
<feature type="compositionally biased region" description="Low complexity" evidence="3">
    <location>
        <begin position="267"/>
        <end position="293"/>
    </location>
</feature>
<feature type="region of interest" description="Disordered" evidence="3">
    <location>
        <begin position="1"/>
        <end position="97"/>
    </location>
</feature>
<keyword evidence="1" id="KW-0677">Repeat</keyword>
<organism evidence="5 6">
    <name type="scientific">Bathycoccus prasinos</name>
    <dbReference type="NCBI Taxonomy" id="41875"/>
    <lineage>
        <taxon>Eukaryota</taxon>
        <taxon>Viridiplantae</taxon>
        <taxon>Chlorophyta</taxon>
        <taxon>Mamiellophyceae</taxon>
        <taxon>Mamiellales</taxon>
        <taxon>Bathycoccaceae</taxon>
        <taxon>Bathycoccus</taxon>
    </lineage>
</organism>
<feature type="repeat" description="Pumilio" evidence="2">
    <location>
        <begin position="403"/>
        <end position="441"/>
    </location>
</feature>
<feature type="compositionally biased region" description="Low complexity" evidence="3">
    <location>
        <begin position="382"/>
        <end position="391"/>
    </location>
</feature>
<dbReference type="InterPro" id="IPR033712">
    <property type="entry name" value="Pumilio_RNA-bd"/>
</dbReference>
<dbReference type="KEGG" id="bpg:Bathy08g03290"/>
<dbReference type="SMART" id="SM00025">
    <property type="entry name" value="Pumilio"/>
    <property type="match status" value="8"/>
</dbReference>
<dbReference type="PANTHER" id="PTHR12537">
    <property type="entry name" value="RNA BINDING PROTEIN PUMILIO-RELATED"/>
    <property type="match status" value="1"/>
</dbReference>
<dbReference type="GeneID" id="19014308"/>
<dbReference type="InterPro" id="IPR016024">
    <property type="entry name" value="ARM-type_fold"/>
</dbReference>
<dbReference type="AlphaFoldDB" id="K8EYF7"/>
<name>K8EYF7_9CHLO</name>